<dbReference type="InterPro" id="IPR019734">
    <property type="entry name" value="TPR_rpt"/>
</dbReference>
<proteinExistence type="predicted"/>
<evidence type="ECO:0000313" key="3">
    <source>
        <dbReference type="Proteomes" id="UP000000547"/>
    </source>
</evidence>
<dbReference type="Pfam" id="PF13181">
    <property type="entry name" value="TPR_8"/>
    <property type="match status" value="1"/>
</dbReference>
<dbReference type="EMBL" id="CP000083">
    <property type="protein sequence ID" value="AAZ26368.1"/>
    <property type="molecule type" value="Genomic_DNA"/>
</dbReference>
<feature type="repeat" description="TPR" evidence="1">
    <location>
        <begin position="174"/>
        <end position="207"/>
    </location>
</feature>
<organism evidence="2 3">
    <name type="scientific">Colwellia psychrerythraea (strain 34H / ATCC BAA-681)</name>
    <name type="common">Vibrio psychroerythus</name>
    <dbReference type="NCBI Taxonomy" id="167879"/>
    <lineage>
        <taxon>Bacteria</taxon>
        <taxon>Pseudomonadati</taxon>
        <taxon>Pseudomonadota</taxon>
        <taxon>Gammaproteobacteria</taxon>
        <taxon>Alteromonadales</taxon>
        <taxon>Colwelliaceae</taxon>
        <taxon>Colwellia</taxon>
    </lineage>
</organism>
<dbReference type="SUPFAM" id="SSF48452">
    <property type="entry name" value="TPR-like"/>
    <property type="match status" value="1"/>
</dbReference>
<dbReference type="KEGG" id="cps:CPS_4231"/>
<keyword evidence="1" id="KW-0802">TPR repeat</keyword>
<dbReference type="Pfam" id="PF13374">
    <property type="entry name" value="TPR_10"/>
    <property type="match status" value="1"/>
</dbReference>
<sequence length="334" mass="37463">MITFIIHSVSAETASESLLSKLAEAKDYLRIQPSVSSRILKKHLANIGQLTINDQLSWHQNLLRASIALNDLNQVEKTVKVMLSYPELEKKTDKFVSLLSSLGIFLRRTGHPNESILLFNCGLEQPIKNGKQKISLLISKGSSLSSLNKYSQAKTTYAQALQLAKQQNSEVLISAIYNTLGIMALKQGNYTLAKEYLVNALQLSQKISRRSGQIVAGLQLLRLSILSDEPMLYDRLHYRISRLTLVSESEVRHAYLFWLEKAHKASKGNKLSAQEQDELLSKLDQIKPISVSLYNQLVETLAEPMGITSLALINESSEYQGDLLNNIHQCKNIE</sequence>
<reference evidence="2" key="1">
    <citation type="journal article" date="2005" name="Proc. Natl. Acad. Sci. U.S.A.">
        <title>The psychrophilic lifestyle as revealed by the genome sequence of Colwellia psychrerythraea 34H through genomic and proteomic analyses.</title>
        <authorList>
            <person name="Methe B.A."/>
            <person name="Nelson K.E."/>
            <person name="Deming J.W."/>
            <person name="Momen B."/>
            <person name="Melamud E."/>
            <person name="Zhang X."/>
            <person name="Moult J."/>
            <person name="Madupu R."/>
            <person name="Nelson W.C."/>
            <person name="Dodson R.J."/>
            <person name="Brinkac L.M."/>
            <person name="Daugherty S.C."/>
            <person name="Durkin A.S."/>
            <person name="DeBoy R.T."/>
            <person name="Kolonay J.F."/>
            <person name="Sullivan S.A."/>
            <person name="Zhou L."/>
            <person name="Davidsen T.M."/>
            <person name="Wu M."/>
            <person name="Huston A.L."/>
            <person name="Lewis M."/>
            <person name="Weaver B."/>
            <person name="Weidman J.F."/>
            <person name="Khouri H."/>
            <person name="Utterback T.R."/>
            <person name="Feldblyum T.V."/>
            <person name="Fraser C.M."/>
        </authorList>
    </citation>
    <scope>NUCLEOTIDE SEQUENCE [LARGE SCALE GENOMIC DNA]</scope>
    <source>
        <strain evidence="2">34H</strain>
    </source>
</reference>
<evidence type="ECO:0000313" key="2">
    <source>
        <dbReference type="EMBL" id="AAZ26368.1"/>
    </source>
</evidence>
<dbReference type="RefSeq" id="WP_011044962.1">
    <property type="nucleotide sequence ID" value="NC_003910.7"/>
</dbReference>
<accession>Q47WE1</accession>
<dbReference type="Gene3D" id="1.25.40.10">
    <property type="entry name" value="Tetratricopeptide repeat domain"/>
    <property type="match status" value="1"/>
</dbReference>
<protein>
    <submittedName>
        <fullName evidence="2">TPR domain protein</fullName>
    </submittedName>
</protein>
<dbReference type="AlphaFoldDB" id="Q47WE1"/>
<name>Q47WE1_COLP3</name>
<dbReference type="HOGENOM" id="CLU_833849_0_0_6"/>
<evidence type="ECO:0000256" key="1">
    <source>
        <dbReference type="PROSITE-ProRule" id="PRU00339"/>
    </source>
</evidence>
<dbReference type="InterPro" id="IPR011990">
    <property type="entry name" value="TPR-like_helical_dom_sf"/>
</dbReference>
<dbReference type="PROSITE" id="PS50005">
    <property type="entry name" value="TPR"/>
    <property type="match status" value="1"/>
</dbReference>
<dbReference type="SMART" id="SM00028">
    <property type="entry name" value="TPR"/>
    <property type="match status" value="3"/>
</dbReference>
<dbReference type="Proteomes" id="UP000000547">
    <property type="component" value="Chromosome"/>
</dbReference>
<gene>
    <name evidence="2" type="ordered locus">CPS_4231</name>
</gene>